<proteinExistence type="predicted"/>
<organism evidence="1 2">
    <name type="scientific">Suillus placidus</name>
    <dbReference type="NCBI Taxonomy" id="48579"/>
    <lineage>
        <taxon>Eukaryota</taxon>
        <taxon>Fungi</taxon>
        <taxon>Dikarya</taxon>
        <taxon>Basidiomycota</taxon>
        <taxon>Agaricomycotina</taxon>
        <taxon>Agaricomycetes</taxon>
        <taxon>Agaricomycetidae</taxon>
        <taxon>Boletales</taxon>
        <taxon>Suillineae</taxon>
        <taxon>Suillaceae</taxon>
        <taxon>Suillus</taxon>
    </lineage>
</organism>
<reference evidence="1" key="1">
    <citation type="journal article" date="2020" name="New Phytol.">
        <title>Comparative genomics reveals dynamic genome evolution in host specialist ectomycorrhizal fungi.</title>
        <authorList>
            <person name="Lofgren L.A."/>
            <person name="Nguyen N.H."/>
            <person name="Vilgalys R."/>
            <person name="Ruytinx J."/>
            <person name="Liao H.L."/>
            <person name="Branco S."/>
            <person name="Kuo A."/>
            <person name="LaButti K."/>
            <person name="Lipzen A."/>
            <person name="Andreopoulos W."/>
            <person name="Pangilinan J."/>
            <person name="Riley R."/>
            <person name="Hundley H."/>
            <person name="Na H."/>
            <person name="Barry K."/>
            <person name="Grigoriev I.V."/>
            <person name="Stajich J.E."/>
            <person name="Kennedy P.G."/>
        </authorList>
    </citation>
    <scope>NUCLEOTIDE SEQUENCE</scope>
    <source>
        <strain evidence="1">DOB743</strain>
    </source>
</reference>
<evidence type="ECO:0000313" key="1">
    <source>
        <dbReference type="EMBL" id="KAG1765189.1"/>
    </source>
</evidence>
<dbReference type="AlphaFoldDB" id="A0A9P6ZGI1"/>
<comment type="caution">
    <text evidence="1">The sequence shown here is derived from an EMBL/GenBank/DDBJ whole genome shotgun (WGS) entry which is preliminary data.</text>
</comment>
<sequence>MSFGRLVVMVYPDEKNDEKEKEKEVKGFCKDFAIAVLFCGAYQKYAQLRMQDARALAPASKLKDKGKTKDAPTIGAAPQHMAPGSLGTLQLYVDIKVNCKRKAVKIKEDSSKSKGNNDDKDTYMASRASACLSAVPSLPQCSPVPLMARISKDLAILKWMFGSHLNDMVPNSSHPKGLVCGKCLLEAWLPLGTTHMMSLAAMYKAGVKKSPESYLSISIHYLELRNKDGSLMAFVLTGLPSYIRSSLEVNVLVILEHLHLFEVHDTRLPRALIMKRTRLKDVNSLAKNFDEPDEAIKLEILIYNKCHKEMCTLKGLLYGIGKWGVIIYDEDKLLAKGTALANHLSHNSLLHEYKEMEEEVLITIFKEIKAVYDSSPVDKHNDLALEHFSDRTSGIVSIDTCMGHLGSMGPFPSDTDMSKLLDKAEAYDAAAITKITELCVSTRQAVKPTHEEDLLLWASVMEPIDKHASLAFTDISDNIREMTPAYIIHLSSYHQNVAKRLQDSWGLTSNDGIVEVWWDGLTLSETQEEPGSSSRALRIHSL</sequence>
<accession>A0A9P6ZGI1</accession>
<name>A0A9P6ZGI1_9AGAM</name>
<evidence type="ECO:0000313" key="2">
    <source>
        <dbReference type="Proteomes" id="UP000714275"/>
    </source>
</evidence>
<dbReference type="Proteomes" id="UP000714275">
    <property type="component" value="Unassembled WGS sequence"/>
</dbReference>
<protein>
    <submittedName>
        <fullName evidence="1">Uncharacterized protein</fullName>
    </submittedName>
</protein>
<keyword evidence="2" id="KW-1185">Reference proteome</keyword>
<gene>
    <name evidence="1" type="ORF">EV702DRAFT_1051098</name>
</gene>
<dbReference type="EMBL" id="JABBWD010000111">
    <property type="protein sequence ID" value="KAG1765189.1"/>
    <property type="molecule type" value="Genomic_DNA"/>
</dbReference>
<dbReference type="OrthoDB" id="2684292at2759"/>